<dbReference type="Pfam" id="PF00153">
    <property type="entry name" value="Mito_carr"/>
    <property type="match status" value="1"/>
</dbReference>
<gene>
    <name evidence="12" type="ORF">PHET_08133</name>
</gene>
<name>A0A8J4T4B5_9TREM</name>
<keyword evidence="7" id="KW-0496">Mitochondrion</keyword>
<dbReference type="InterPro" id="IPR018108">
    <property type="entry name" value="MCP_transmembrane"/>
</dbReference>
<evidence type="ECO:0000256" key="8">
    <source>
        <dbReference type="ARBA" id="ARBA00023136"/>
    </source>
</evidence>
<dbReference type="OrthoDB" id="10253709at2759"/>
<keyword evidence="10" id="KW-0813">Transport</keyword>
<dbReference type="PANTHER" id="PTHR10780">
    <property type="entry name" value="MITOCHONDRIAL CARRIER HOMOLOG"/>
    <property type="match status" value="1"/>
</dbReference>
<evidence type="ECO:0000256" key="11">
    <source>
        <dbReference type="SAM" id="MobiDB-lite"/>
    </source>
</evidence>
<evidence type="ECO:0000256" key="9">
    <source>
        <dbReference type="PROSITE-ProRule" id="PRU00282"/>
    </source>
</evidence>
<feature type="repeat" description="Solcar" evidence="9">
    <location>
        <begin position="174"/>
        <end position="259"/>
    </location>
</feature>
<keyword evidence="8 9" id="KW-0472">Membrane</keyword>
<proteinExistence type="inferred from homology"/>
<evidence type="ECO:0000256" key="7">
    <source>
        <dbReference type="ARBA" id="ARBA00023128"/>
    </source>
</evidence>
<keyword evidence="6" id="KW-1133">Transmembrane helix</keyword>
<dbReference type="GO" id="GO:0005741">
    <property type="term" value="C:mitochondrial outer membrane"/>
    <property type="evidence" value="ECO:0007669"/>
    <property type="project" value="UniProtKB-SubCell"/>
</dbReference>
<evidence type="ECO:0000313" key="13">
    <source>
        <dbReference type="Proteomes" id="UP000748531"/>
    </source>
</evidence>
<evidence type="ECO:0000256" key="1">
    <source>
        <dbReference type="ARBA" id="ARBA00004374"/>
    </source>
</evidence>
<dbReference type="EMBL" id="LUCH01005113">
    <property type="protein sequence ID" value="KAF5398338.1"/>
    <property type="molecule type" value="Genomic_DNA"/>
</dbReference>
<evidence type="ECO:0000256" key="5">
    <source>
        <dbReference type="ARBA" id="ARBA00022787"/>
    </source>
</evidence>
<dbReference type="Proteomes" id="UP000748531">
    <property type="component" value="Unassembled WGS sequence"/>
</dbReference>
<sequence length="349" mass="39974">MNKHLLEERNGLVTRPEEKSYSGIEFYLLRMFVNPFRLSWILIRLGHEPLSPVRFHSPLALLGLTTPIYVYPNILYYTYHIIRTHGLWTVLSTGVFASACIDFASEIFHRVFQRRSKVWQSWINLSPDDLSVNDVRTGQCDETPNNDSEDSDGHRPSAFQVESQMEEARPLVFVRMLIEASSLKVWEIFLTQPFLVVMVRQIASVIGGEVQYYWFPMAVLSVCKENGFGGFFQGLVPRLLGELIATVAYFSACRFIRRGIVGLKRKRTASLSAAEVLIYFGLRNYVYPFELTGCIQSVRGAKLVAAAESNRFSDWRSLERHLTSSGQANRGWFPFLRSHVQPNHLPQVN</sequence>
<dbReference type="PANTHER" id="PTHR10780:SF18">
    <property type="entry name" value="LD43650P"/>
    <property type="match status" value="1"/>
</dbReference>
<protein>
    <submittedName>
        <fullName evidence="12">Mitochondrial carrier 2</fullName>
    </submittedName>
</protein>
<accession>A0A8J4T4B5</accession>
<comment type="similarity">
    <text evidence="2 10">Belongs to the mitochondrial carrier (TC 2.A.29) family.</text>
</comment>
<keyword evidence="13" id="KW-1185">Reference proteome</keyword>
<dbReference type="SUPFAM" id="SSF103506">
    <property type="entry name" value="Mitochondrial carrier"/>
    <property type="match status" value="1"/>
</dbReference>
<keyword evidence="4" id="KW-0677">Repeat</keyword>
<dbReference type="InterPro" id="IPR023395">
    <property type="entry name" value="MCP_dom_sf"/>
</dbReference>
<evidence type="ECO:0000256" key="3">
    <source>
        <dbReference type="ARBA" id="ARBA00022692"/>
    </source>
</evidence>
<feature type="region of interest" description="Disordered" evidence="11">
    <location>
        <begin position="134"/>
        <end position="157"/>
    </location>
</feature>
<feature type="compositionally biased region" description="Polar residues" evidence="11">
    <location>
        <begin position="134"/>
        <end position="146"/>
    </location>
</feature>
<organism evidence="12 13">
    <name type="scientific">Paragonimus heterotremus</name>
    <dbReference type="NCBI Taxonomy" id="100268"/>
    <lineage>
        <taxon>Eukaryota</taxon>
        <taxon>Metazoa</taxon>
        <taxon>Spiralia</taxon>
        <taxon>Lophotrochozoa</taxon>
        <taxon>Platyhelminthes</taxon>
        <taxon>Trematoda</taxon>
        <taxon>Digenea</taxon>
        <taxon>Plagiorchiida</taxon>
        <taxon>Troglotremata</taxon>
        <taxon>Troglotrematidae</taxon>
        <taxon>Paragonimus</taxon>
    </lineage>
</organism>
<keyword evidence="3 9" id="KW-0812">Transmembrane</keyword>
<evidence type="ECO:0000256" key="10">
    <source>
        <dbReference type="RuleBase" id="RU000488"/>
    </source>
</evidence>
<keyword evidence="5" id="KW-1000">Mitochondrion outer membrane</keyword>
<dbReference type="Gene3D" id="1.50.40.10">
    <property type="entry name" value="Mitochondrial carrier domain"/>
    <property type="match status" value="1"/>
</dbReference>
<dbReference type="PROSITE" id="PS50920">
    <property type="entry name" value="SOLCAR"/>
    <property type="match status" value="1"/>
</dbReference>
<dbReference type="AlphaFoldDB" id="A0A8J4T4B5"/>
<comment type="caution">
    <text evidence="12">The sequence shown here is derived from an EMBL/GenBank/DDBJ whole genome shotgun (WGS) entry which is preliminary data.</text>
</comment>
<evidence type="ECO:0000313" key="12">
    <source>
        <dbReference type="EMBL" id="KAF5398338.1"/>
    </source>
</evidence>
<reference evidence="12" key="1">
    <citation type="submission" date="2019-05" db="EMBL/GenBank/DDBJ databases">
        <title>Annotation for the trematode Paragonimus heterotremus.</title>
        <authorList>
            <person name="Choi Y.-J."/>
        </authorList>
    </citation>
    <scope>NUCLEOTIDE SEQUENCE</scope>
    <source>
        <strain evidence="12">LC</strain>
    </source>
</reference>
<evidence type="ECO:0000256" key="6">
    <source>
        <dbReference type="ARBA" id="ARBA00022989"/>
    </source>
</evidence>
<evidence type="ECO:0000256" key="2">
    <source>
        <dbReference type="ARBA" id="ARBA00006375"/>
    </source>
</evidence>
<comment type="subcellular location">
    <subcellularLocation>
        <location evidence="1">Mitochondrion outer membrane</location>
        <topology evidence="1">Multi-pass membrane protein</topology>
    </subcellularLocation>
</comment>
<evidence type="ECO:0000256" key="4">
    <source>
        <dbReference type="ARBA" id="ARBA00022737"/>
    </source>
</evidence>